<dbReference type="PANTHER" id="PTHR37418:SF2">
    <property type="entry name" value="3-KETO-5-AMINOHEXANOATE CLEAVAGE ENZYME"/>
    <property type="match status" value="1"/>
</dbReference>
<proteinExistence type="predicted"/>
<evidence type="ECO:0000256" key="4">
    <source>
        <dbReference type="ARBA" id="ARBA00022833"/>
    </source>
</evidence>
<comment type="cofactor">
    <cofactor evidence="1">
        <name>Zn(2+)</name>
        <dbReference type="ChEBI" id="CHEBI:29105"/>
    </cofactor>
</comment>
<evidence type="ECO:0000256" key="1">
    <source>
        <dbReference type="ARBA" id="ARBA00001947"/>
    </source>
</evidence>
<dbReference type="Pfam" id="PF05853">
    <property type="entry name" value="BKACE"/>
    <property type="match status" value="1"/>
</dbReference>
<accession>A0A7X6GY90</accession>
<dbReference type="RefSeq" id="WP_168622978.1">
    <property type="nucleotide sequence ID" value="NZ_JAAZQQ010000002.1"/>
</dbReference>
<evidence type="ECO:0000313" key="6">
    <source>
        <dbReference type="Proteomes" id="UP000526408"/>
    </source>
</evidence>
<name>A0A7X6GY90_9RHOB</name>
<keyword evidence="2" id="KW-0808">Transferase</keyword>
<comment type="caution">
    <text evidence="5">The sequence shown here is derived from an EMBL/GenBank/DDBJ whole genome shotgun (WGS) entry which is preliminary data.</text>
</comment>
<evidence type="ECO:0000313" key="5">
    <source>
        <dbReference type="EMBL" id="NKX44615.1"/>
    </source>
</evidence>
<organism evidence="5 6">
    <name type="scientific">Roseicyclus persicicus</name>
    <dbReference type="NCBI Taxonomy" id="2650661"/>
    <lineage>
        <taxon>Bacteria</taxon>
        <taxon>Pseudomonadati</taxon>
        <taxon>Pseudomonadota</taxon>
        <taxon>Alphaproteobacteria</taxon>
        <taxon>Rhodobacterales</taxon>
        <taxon>Roseobacteraceae</taxon>
        <taxon>Roseicyclus</taxon>
    </lineage>
</organism>
<dbReference type="Gene3D" id="3.20.20.70">
    <property type="entry name" value="Aldolase class I"/>
    <property type="match status" value="1"/>
</dbReference>
<sequence length="285" mass="31013">MTKPCIICVAITGSLPTKANNPAVPISVSEQIESTHEAFEAGATIVHVHVRNDDQTPSSDPEKFARLKEGLEKHCPGMIIQFSTGGRSGAGQARGAMLPLRPDMASLSVGSNNFPTRVYENPPELVDWLAAEMLTYDVKPEIEAFDLGHILKAREMADRGQLKGTPYVQFVMGVKNSMPADRDVFDYYVRTVRRLFGEDAPWCAAGIGPTQLTLNDWAISAGGHARTGLEDNVRLDRERLAPSNAALVRRAAEICETYGRPVATWQQAREILGLRMPASAGEVAA</sequence>
<evidence type="ECO:0000256" key="3">
    <source>
        <dbReference type="ARBA" id="ARBA00022723"/>
    </source>
</evidence>
<dbReference type="AlphaFoldDB" id="A0A7X6GY90"/>
<keyword evidence="4" id="KW-0862">Zinc</keyword>
<dbReference type="PANTHER" id="PTHR37418">
    <property type="entry name" value="3-KETO-5-AMINOHEXANOATE CLEAVAGE ENZYME-RELATED"/>
    <property type="match status" value="1"/>
</dbReference>
<dbReference type="InterPro" id="IPR013785">
    <property type="entry name" value="Aldolase_TIM"/>
</dbReference>
<gene>
    <name evidence="5" type="ORF">HCU73_08440</name>
</gene>
<dbReference type="GO" id="GO:0043720">
    <property type="term" value="F:3-keto-5-aminohexanoate cleavage activity"/>
    <property type="evidence" value="ECO:0007669"/>
    <property type="project" value="InterPro"/>
</dbReference>
<reference evidence="5 6" key="1">
    <citation type="submission" date="2020-04" db="EMBL/GenBank/DDBJ databases">
        <authorList>
            <person name="Yoon J."/>
        </authorList>
    </citation>
    <scope>NUCLEOTIDE SEQUENCE [LARGE SCALE GENOMIC DNA]</scope>
    <source>
        <strain evidence="5 6">KMU-115</strain>
    </source>
</reference>
<evidence type="ECO:0000256" key="2">
    <source>
        <dbReference type="ARBA" id="ARBA00022679"/>
    </source>
</evidence>
<dbReference type="InterPro" id="IPR008567">
    <property type="entry name" value="BKACE"/>
</dbReference>
<dbReference type="Proteomes" id="UP000526408">
    <property type="component" value="Unassembled WGS sequence"/>
</dbReference>
<protein>
    <submittedName>
        <fullName evidence="5">3-keto-5-aminohexanoate cleavage protein</fullName>
    </submittedName>
</protein>
<keyword evidence="6" id="KW-1185">Reference proteome</keyword>
<keyword evidence="3" id="KW-0479">Metal-binding</keyword>
<dbReference type="EMBL" id="JAAZQQ010000002">
    <property type="protein sequence ID" value="NKX44615.1"/>
    <property type="molecule type" value="Genomic_DNA"/>
</dbReference>
<dbReference type="GO" id="GO:0046872">
    <property type="term" value="F:metal ion binding"/>
    <property type="evidence" value="ECO:0007669"/>
    <property type="project" value="UniProtKB-KW"/>
</dbReference>